<feature type="compositionally biased region" description="Basic and acidic residues" evidence="1">
    <location>
        <begin position="599"/>
        <end position="615"/>
    </location>
</feature>
<evidence type="ECO:0000313" key="3">
    <source>
        <dbReference type="Proteomes" id="UP000187209"/>
    </source>
</evidence>
<feature type="compositionally biased region" description="Acidic residues" evidence="1">
    <location>
        <begin position="577"/>
        <end position="598"/>
    </location>
</feature>
<feature type="region of interest" description="Disordered" evidence="1">
    <location>
        <begin position="505"/>
        <end position="621"/>
    </location>
</feature>
<evidence type="ECO:0000313" key="2">
    <source>
        <dbReference type="EMBL" id="OMJ75744.1"/>
    </source>
</evidence>
<reference evidence="2 3" key="1">
    <citation type="submission" date="2016-11" db="EMBL/GenBank/DDBJ databases">
        <title>The macronuclear genome of Stentor coeruleus: a giant cell with tiny introns.</title>
        <authorList>
            <person name="Slabodnick M."/>
            <person name="Ruby J.G."/>
            <person name="Reiff S.B."/>
            <person name="Swart E.C."/>
            <person name="Gosai S."/>
            <person name="Prabakaran S."/>
            <person name="Witkowska E."/>
            <person name="Larue G.E."/>
            <person name="Fisher S."/>
            <person name="Freeman R.M."/>
            <person name="Gunawardena J."/>
            <person name="Chu W."/>
            <person name="Stover N.A."/>
            <person name="Gregory B.D."/>
            <person name="Nowacki M."/>
            <person name="Derisi J."/>
            <person name="Roy S.W."/>
            <person name="Marshall W.F."/>
            <person name="Sood P."/>
        </authorList>
    </citation>
    <scope>NUCLEOTIDE SEQUENCE [LARGE SCALE GENOMIC DNA]</scope>
    <source>
        <strain evidence="2">WM001</strain>
    </source>
</reference>
<name>A0A1R2BG91_9CILI</name>
<sequence>MKPYRRTYSIKSHKEIQGWRESSSNPRESSGALQISKPYKVNSLAEFNKSPIYPDYKPEKIFPVLSPSYTSYNPKRPKPLLTKPKISIDQVYSPGHVYTSNCQNKTRLYNNHHSSSTKSTSSWFDLNSPKQSFDFRKTSLNVSKPLNQENYDKVSNTEENCDDDAVDDKLFDTMIEQSLEYENSDCRQFGIQDFNMKVMTKEEFKKDKRKIGEKYYKDEGVKKSSAAYYNKTVKNEYKIDKKIICKEEKERNEIGLVKEEGKIKHEFFKYSRQKSDNGKQGNSDDYVKISYSPNGFSTKSSEQNYDIQSGVVKNDVKKELQKPMPDDLKEYIERFRNKQLISTENQESANTKSPLLVNQNILKHSVSTPISPINASPNLRDILASIKEATKKPKKNSKEKNRIKTKKPEKIVVKTERPTKRVVLRKYKGIDDHKSYTERSSVVNSLSPEQELGCKLLKNPDEYFNDVPLMPIEEEKIRHGSEIDSPSPSNGNIIKKQTRKLTINSKSNKNLSETYKKLEKKSPRDNNKNQDMLLEAKKAKDKTKTKEKTQRKHVIKKSTKIIKAKDQEKVEQWEQSESSEESEEPEESEESEEYESSSEEPKRKNLRKNTEEKLSRLNTLNKKNAESLATAKTLGYQKDLENLSPNNKPKINIIKSNSKVKKTRLKRTSTEAAESDVLTISKKKDQGFKRTNTALEDEIPTNQSHTNYSNVQILLLKIKSQQINLIQILLFMNLYHQ</sequence>
<feature type="compositionally biased region" description="Basic and acidic residues" evidence="1">
    <location>
        <begin position="563"/>
        <end position="572"/>
    </location>
</feature>
<comment type="caution">
    <text evidence="2">The sequence shown here is derived from an EMBL/GenBank/DDBJ whole genome shotgun (WGS) entry which is preliminary data.</text>
</comment>
<keyword evidence="3" id="KW-1185">Reference proteome</keyword>
<gene>
    <name evidence="2" type="ORF">SteCoe_25047</name>
</gene>
<dbReference type="EMBL" id="MPUH01000671">
    <property type="protein sequence ID" value="OMJ75744.1"/>
    <property type="molecule type" value="Genomic_DNA"/>
</dbReference>
<proteinExistence type="predicted"/>
<organism evidence="2 3">
    <name type="scientific">Stentor coeruleus</name>
    <dbReference type="NCBI Taxonomy" id="5963"/>
    <lineage>
        <taxon>Eukaryota</taxon>
        <taxon>Sar</taxon>
        <taxon>Alveolata</taxon>
        <taxon>Ciliophora</taxon>
        <taxon>Postciliodesmatophora</taxon>
        <taxon>Heterotrichea</taxon>
        <taxon>Heterotrichida</taxon>
        <taxon>Stentoridae</taxon>
        <taxon>Stentor</taxon>
    </lineage>
</organism>
<dbReference type="Proteomes" id="UP000187209">
    <property type="component" value="Unassembled WGS sequence"/>
</dbReference>
<feature type="compositionally biased region" description="Basic and acidic residues" evidence="1">
    <location>
        <begin position="514"/>
        <end position="548"/>
    </location>
</feature>
<accession>A0A1R2BG91</accession>
<evidence type="ECO:0000256" key="1">
    <source>
        <dbReference type="SAM" id="MobiDB-lite"/>
    </source>
</evidence>
<feature type="compositionally biased region" description="Basic residues" evidence="1">
    <location>
        <begin position="549"/>
        <end position="562"/>
    </location>
</feature>
<dbReference type="AlphaFoldDB" id="A0A1R2BG91"/>
<protein>
    <submittedName>
        <fullName evidence="2">Uncharacterized protein</fullName>
    </submittedName>
</protein>